<feature type="transmembrane region" description="Helical" evidence="9">
    <location>
        <begin position="200"/>
        <end position="222"/>
    </location>
</feature>
<feature type="transmembrane region" description="Helical" evidence="9">
    <location>
        <begin position="229"/>
        <end position="248"/>
    </location>
</feature>
<evidence type="ECO:0000256" key="9">
    <source>
        <dbReference type="SAM" id="Phobius"/>
    </source>
</evidence>
<evidence type="ECO:0000256" key="5">
    <source>
        <dbReference type="ARBA" id="ARBA00022989"/>
    </source>
</evidence>
<evidence type="ECO:0000256" key="7">
    <source>
        <dbReference type="ARBA" id="ARBA00023136"/>
    </source>
</evidence>
<feature type="transmembrane region" description="Helical" evidence="9">
    <location>
        <begin position="32"/>
        <end position="49"/>
    </location>
</feature>
<evidence type="ECO:0000256" key="3">
    <source>
        <dbReference type="ARBA" id="ARBA00022449"/>
    </source>
</evidence>
<feature type="transmembrane region" description="Helical" evidence="9">
    <location>
        <begin position="130"/>
        <end position="159"/>
    </location>
</feature>
<gene>
    <name evidence="11" type="ORF">AVDCRST_MAG48-1984</name>
</gene>
<evidence type="ECO:0000256" key="4">
    <source>
        <dbReference type="ARBA" id="ARBA00022692"/>
    </source>
</evidence>
<dbReference type="AlphaFoldDB" id="A0A6J4KMK0"/>
<evidence type="ECO:0000256" key="8">
    <source>
        <dbReference type="SAM" id="MobiDB-lite"/>
    </source>
</evidence>
<dbReference type="EMBL" id="CADCTS010000286">
    <property type="protein sequence ID" value="CAA9309999.1"/>
    <property type="molecule type" value="Genomic_DNA"/>
</dbReference>
<evidence type="ECO:0000256" key="6">
    <source>
        <dbReference type="ARBA" id="ARBA00023065"/>
    </source>
</evidence>
<evidence type="ECO:0000259" key="10">
    <source>
        <dbReference type="Pfam" id="PF00999"/>
    </source>
</evidence>
<feature type="transmembrane region" description="Helical" evidence="9">
    <location>
        <begin position="56"/>
        <end position="75"/>
    </location>
</feature>
<comment type="subcellular location">
    <subcellularLocation>
        <location evidence="1">Cell membrane</location>
        <topology evidence="1">Multi-pass membrane protein</topology>
    </subcellularLocation>
</comment>
<dbReference type="PANTHER" id="PTHR32507:SF8">
    <property type="entry name" value="CNH1P"/>
    <property type="match status" value="1"/>
</dbReference>
<keyword evidence="7 9" id="KW-0472">Membrane</keyword>
<keyword evidence="4 9" id="KW-0812">Transmembrane</keyword>
<keyword evidence="5 9" id="KW-1133">Transmembrane helix</keyword>
<dbReference type="PANTHER" id="PTHR32507">
    <property type="entry name" value="NA(+)/H(+) ANTIPORTER 1"/>
    <property type="match status" value="1"/>
</dbReference>
<dbReference type="Pfam" id="PF00999">
    <property type="entry name" value="Na_H_Exchanger"/>
    <property type="match status" value="1"/>
</dbReference>
<proteinExistence type="predicted"/>
<feature type="transmembrane region" description="Helical" evidence="9">
    <location>
        <begin position="268"/>
        <end position="299"/>
    </location>
</feature>
<dbReference type="GO" id="GO:1902600">
    <property type="term" value="P:proton transmembrane transport"/>
    <property type="evidence" value="ECO:0007669"/>
    <property type="project" value="InterPro"/>
</dbReference>
<feature type="transmembrane region" description="Helical" evidence="9">
    <location>
        <begin position="410"/>
        <end position="435"/>
    </location>
</feature>
<feature type="transmembrane region" description="Helical" evidence="9">
    <location>
        <begin position="319"/>
        <end position="336"/>
    </location>
</feature>
<sequence length="458" mass="48696">MRCPSTSHRAAAVRRARRARRPTAQERTIDNPGLIFAALGLAAFAAALLPRLLGRVPVSMPMVFLGLGALVFWLVPELPTPDPVAHPTVTTHLTEVCVIVSLMGAGLALDRPIGWRGWRSPRRLIGLTMVGCIAVITLLGSTWLGLGLAAAMLLAAVLAPTDPVLASEVQVAEPAEEPDAPVEDEARFALTAEAGLNDGLAFPFTYAAVAISTAGLGWASFGHWVGVDLVWRLVAGVAVGLGAGWLLGKLFFNAPLQPLRLADHAEGFVALAATFLTYGLAELVHGYGFVAVFVCACAIRAAERSHGYHKVLHSWVEQFERLLTVLILVLLGGALTRGLLDALQPRDVLLVVAFLLVVRPGLGWLGMIGSGTGPRERAVIAFFGVRGIGSLFYISWALEHGDFAQPERLWAIVALTVAASVLLHGVTATPAMMLLDRERHRAAVRRHGDASLAPETAV</sequence>
<reference evidence="11" key="1">
    <citation type="submission" date="2020-02" db="EMBL/GenBank/DDBJ databases">
        <authorList>
            <person name="Meier V. D."/>
        </authorList>
    </citation>
    <scope>NUCLEOTIDE SEQUENCE</scope>
    <source>
        <strain evidence="11">AVDCRST_MAG48</strain>
    </source>
</reference>
<feature type="transmembrane region" description="Helical" evidence="9">
    <location>
        <begin position="87"/>
        <end position="109"/>
    </location>
</feature>
<keyword evidence="2" id="KW-0813">Transport</keyword>
<accession>A0A6J4KMK0</accession>
<dbReference type="GO" id="GO:0005886">
    <property type="term" value="C:plasma membrane"/>
    <property type="evidence" value="ECO:0007669"/>
    <property type="project" value="UniProtKB-SubCell"/>
</dbReference>
<protein>
    <submittedName>
        <fullName evidence="11">Sodium/hydrogen exchanger</fullName>
    </submittedName>
</protein>
<keyword evidence="6" id="KW-0406">Ion transport</keyword>
<evidence type="ECO:0000256" key="2">
    <source>
        <dbReference type="ARBA" id="ARBA00022448"/>
    </source>
</evidence>
<evidence type="ECO:0000256" key="1">
    <source>
        <dbReference type="ARBA" id="ARBA00004651"/>
    </source>
</evidence>
<dbReference type="InterPro" id="IPR006153">
    <property type="entry name" value="Cation/H_exchanger_TM"/>
</dbReference>
<feature type="transmembrane region" description="Helical" evidence="9">
    <location>
        <begin position="379"/>
        <end position="398"/>
    </location>
</feature>
<feature type="domain" description="Cation/H+ exchanger transmembrane" evidence="10">
    <location>
        <begin position="46"/>
        <end position="432"/>
    </location>
</feature>
<evidence type="ECO:0000313" key="11">
    <source>
        <dbReference type="EMBL" id="CAA9309999.1"/>
    </source>
</evidence>
<organism evidence="11">
    <name type="scientific">uncultured Friedmanniella sp</name>
    <dbReference type="NCBI Taxonomy" id="335381"/>
    <lineage>
        <taxon>Bacteria</taxon>
        <taxon>Bacillati</taxon>
        <taxon>Actinomycetota</taxon>
        <taxon>Actinomycetes</taxon>
        <taxon>Propionibacteriales</taxon>
        <taxon>Nocardioidaceae</taxon>
        <taxon>Friedmanniella</taxon>
        <taxon>environmental samples</taxon>
    </lineage>
</organism>
<dbReference type="GO" id="GO:0015297">
    <property type="term" value="F:antiporter activity"/>
    <property type="evidence" value="ECO:0007669"/>
    <property type="project" value="UniProtKB-KW"/>
</dbReference>
<feature type="region of interest" description="Disordered" evidence="8">
    <location>
        <begin position="1"/>
        <end position="25"/>
    </location>
</feature>
<feature type="transmembrane region" description="Helical" evidence="9">
    <location>
        <begin position="348"/>
        <end position="367"/>
    </location>
</feature>
<keyword evidence="3" id="KW-0050">Antiport</keyword>
<feature type="compositionally biased region" description="Basic residues" evidence="8">
    <location>
        <begin position="11"/>
        <end position="21"/>
    </location>
</feature>
<name>A0A6J4KMK0_9ACTN</name>